<evidence type="ECO:0000256" key="2">
    <source>
        <dbReference type="ARBA" id="ARBA00022692"/>
    </source>
</evidence>
<dbReference type="AlphaFoldDB" id="A0A1I5XHL3"/>
<sequence length="155" mass="17037">MNFDISQVVLTIVVVCLFLWRISYGKNNGLFAEAAGLIAVFAAFASVYYVTNIAGSVLNQNYGVIIPKIGYLLVAFVVYKIMTAIGDAFKKMRNVPIFGAMDRFLGAILGAVEAMAIIYLIEYVTDIEIITSTITVLMQLYASVYEAFGKSFINN</sequence>
<dbReference type="EMBL" id="FOXO01000032">
    <property type="protein sequence ID" value="SFQ31463.1"/>
    <property type="molecule type" value="Genomic_DNA"/>
</dbReference>
<evidence type="ECO:0000256" key="5">
    <source>
        <dbReference type="SAM" id="Phobius"/>
    </source>
</evidence>
<dbReference type="Pfam" id="PF02674">
    <property type="entry name" value="Colicin_V"/>
    <property type="match status" value="1"/>
</dbReference>
<reference evidence="7" key="1">
    <citation type="submission" date="2016-10" db="EMBL/GenBank/DDBJ databases">
        <authorList>
            <person name="Varghese N."/>
            <person name="Submissions S."/>
        </authorList>
    </citation>
    <scope>NUCLEOTIDE SEQUENCE [LARGE SCALE GENOMIC DNA]</scope>
    <source>
        <strain evidence="7">P18</strain>
    </source>
</reference>
<feature type="transmembrane region" description="Helical" evidence="5">
    <location>
        <begin position="30"/>
        <end position="50"/>
    </location>
</feature>
<evidence type="ECO:0000313" key="6">
    <source>
        <dbReference type="EMBL" id="SFQ31463.1"/>
    </source>
</evidence>
<feature type="transmembrane region" description="Helical" evidence="5">
    <location>
        <begin position="103"/>
        <end position="121"/>
    </location>
</feature>
<feature type="transmembrane region" description="Helical" evidence="5">
    <location>
        <begin position="6"/>
        <end position="23"/>
    </location>
</feature>
<organism evidence="6 7">
    <name type="scientific">Butyrivibrio proteoclasticus</name>
    <dbReference type="NCBI Taxonomy" id="43305"/>
    <lineage>
        <taxon>Bacteria</taxon>
        <taxon>Bacillati</taxon>
        <taxon>Bacillota</taxon>
        <taxon>Clostridia</taxon>
        <taxon>Lachnospirales</taxon>
        <taxon>Lachnospiraceae</taxon>
        <taxon>Butyrivibrio</taxon>
    </lineage>
</organism>
<evidence type="ECO:0000256" key="3">
    <source>
        <dbReference type="ARBA" id="ARBA00022989"/>
    </source>
</evidence>
<feature type="transmembrane region" description="Helical" evidence="5">
    <location>
        <begin position="62"/>
        <end position="82"/>
    </location>
</feature>
<evidence type="ECO:0000256" key="1">
    <source>
        <dbReference type="ARBA" id="ARBA00004141"/>
    </source>
</evidence>
<keyword evidence="3 5" id="KW-1133">Transmembrane helix</keyword>
<evidence type="ECO:0000256" key="4">
    <source>
        <dbReference type="ARBA" id="ARBA00023136"/>
    </source>
</evidence>
<accession>A0A1I5XHL3</accession>
<proteinExistence type="predicted"/>
<dbReference type="GO" id="GO:0009403">
    <property type="term" value="P:toxin biosynthetic process"/>
    <property type="evidence" value="ECO:0007669"/>
    <property type="project" value="InterPro"/>
</dbReference>
<feature type="transmembrane region" description="Helical" evidence="5">
    <location>
        <begin position="127"/>
        <end position="148"/>
    </location>
</feature>
<dbReference type="InterPro" id="IPR003825">
    <property type="entry name" value="Colicin-V_CvpA"/>
</dbReference>
<keyword evidence="2 5" id="KW-0812">Transmembrane</keyword>
<dbReference type="GO" id="GO:0016020">
    <property type="term" value="C:membrane"/>
    <property type="evidence" value="ECO:0007669"/>
    <property type="project" value="UniProtKB-SubCell"/>
</dbReference>
<dbReference type="OrthoDB" id="2003273at2"/>
<protein>
    <submittedName>
        <fullName evidence="6">Membrane protein required for colicin V production</fullName>
    </submittedName>
</protein>
<keyword evidence="4 5" id="KW-0472">Membrane</keyword>
<gene>
    <name evidence="6" type="ORF">SAMN04487928_13243</name>
</gene>
<evidence type="ECO:0000313" key="7">
    <source>
        <dbReference type="Proteomes" id="UP000182624"/>
    </source>
</evidence>
<comment type="subcellular location">
    <subcellularLocation>
        <location evidence="1">Membrane</location>
        <topology evidence="1">Multi-pass membrane protein</topology>
    </subcellularLocation>
</comment>
<keyword evidence="7" id="KW-1185">Reference proteome</keyword>
<name>A0A1I5XHL3_9FIRM</name>
<dbReference type="RefSeq" id="WP_074891143.1">
    <property type="nucleotide sequence ID" value="NZ_FOXO01000032.1"/>
</dbReference>
<dbReference type="Proteomes" id="UP000182624">
    <property type="component" value="Unassembled WGS sequence"/>
</dbReference>